<evidence type="ECO:0000313" key="4">
    <source>
        <dbReference type="EMBL" id="OZM57798.1"/>
    </source>
</evidence>
<dbReference type="RefSeq" id="WP_094922925.1">
    <property type="nucleotide sequence ID" value="NZ_NPIA01000002.1"/>
</dbReference>
<proteinExistence type="predicted"/>
<name>A0A263BW45_9BACI</name>
<feature type="transmembrane region" description="Helical" evidence="2">
    <location>
        <begin position="20"/>
        <end position="42"/>
    </location>
</feature>
<dbReference type="PROSITE" id="PS51257">
    <property type="entry name" value="PROKAR_LIPOPROTEIN"/>
    <property type="match status" value="1"/>
</dbReference>
<sequence length="211" mass="23775">MRMNRIHERKKRIKKSIMSVTLYVGLIIGACILGISIVHFFFNPSVQPVVSEENNTNTNDQVNDEENKTDSNSGKEQNEDTNSAASDGANNSNGENSNDDNSSNGSGNWEPVGTTQEEPHQTQYDENSVDWEEMKLALSVAINVDKSNMSLWWIGNDGAPDKSFGIVSKRGSNEYKKVTIEWVTEKGWKPTSERNLTQEEYEKYVEPYLTN</sequence>
<dbReference type="AlphaFoldDB" id="A0A263BW45"/>
<comment type="caution">
    <text evidence="4">The sequence shown here is derived from an EMBL/GenBank/DDBJ whole genome shotgun (WGS) entry which is preliminary data.</text>
</comment>
<feature type="region of interest" description="Disordered" evidence="1">
    <location>
        <begin position="52"/>
        <end position="126"/>
    </location>
</feature>
<protein>
    <recommendedName>
        <fullName evidence="3">DUF1510 domain-containing protein</fullName>
    </recommendedName>
</protein>
<dbReference type="Pfam" id="PF07423">
    <property type="entry name" value="DUF1510"/>
    <property type="match status" value="1"/>
</dbReference>
<feature type="domain" description="DUF1510" evidence="3">
    <location>
        <begin position="106"/>
        <end position="193"/>
    </location>
</feature>
<keyword evidence="2" id="KW-1133">Transmembrane helix</keyword>
<evidence type="ECO:0000313" key="5">
    <source>
        <dbReference type="Proteomes" id="UP000217083"/>
    </source>
</evidence>
<evidence type="ECO:0000256" key="2">
    <source>
        <dbReference type="SAM" id="Phobius"/>
    </source>
</evidence>
<feature type="compositionally biased region" description="Polar residues" evidence="1">
    <location>
        <begin position="113"/>
        <end position="126"/>
    </location>
</feature>
<dbReference type="Proteomes" id="UP000217083">
    <property type="component" value="Unassembled WGS sequence"/>
</dbReference>
<organism evidence="4 5">
    <name type="scientific">Lottiidibacillus patelloidae</name>
    <dbReference type="NCBI Taxonomy" id="2670334"/>
    <lineage>
        <taxon>Bacteria</taxon>
        <taxon>Bacillati</taxon>
        <taxon>Bacillota</taxon>
        <taxon>Bacilli</taxon>
        <taxon>Bacillales</taxon>
        <taxon>Bacillaceae</taxon>
        <taxon>Lottiidibacillus</taxon>
    </lineage>
</organism>
<evidence type="ECO:0000259" key="3">
    <source>
        <dbReference type="Pfam" id="PF07423"/>
    </source>
</evidence>
<keyword evidence="2" id="KW-0812">Transmembrane</keyword>
<keyword evidence="5" id="KW-1185">Reference proteome</keyword>
<accession>A0A263BW45</accession>
<reference evidence="4 5" key="2">
    <citation type="submission" date="2017-09" db="EMBL/GenBank/DDBJ databases">
        <title>Bacillus patelloidae sp. nov., isolated from the intestinal tract of a marine limpet.</title>
        <authorList>
            <person name="Liu R."/>
            <person name="Dong C."/>
            <person name="Shao Z."/>
        </authorList>
    </citation>
    <scope>NUCLEOTIDE SEQUENCE [LARGE SCALE GENOMIC DNA]</scope>
    <source>
        <strain evidence="4 5">SA5d-4</strain>
    </source>
</reference>
<gene>
    <name evidence="4" type="ORF">CIB95_05385</name>
</gene>
<feature type="compositionally biased region" description="Polar residues" evidence="1">
    <location>
        <begin position="52"/>
        <end position="61"/>
    </location>
</feature>
<dbReference type="InterPro" id="IPR009988">
    <property type="entry name" value="DUF1510"/>
</dbReference>
<reference evidence="5" key="1">
    <citation type="submission" date="2017-08" db="EMBL/GenBank/DDBJ databases">
        <authorList>
            <person name="Huang Z."/>
        </authorList>
    </citation>
    <scope>NUCLEOTIDE SEQUENCE [LARGE SCALE GENOMIC DNA]</scope>
    <source>
        <strain evidence="5">SA5d-4</strain>
    </source>
</reference>
<dbReference type="EMBL" id="NPIA01000002">
    <property type="protein sequence ID" value="OZM57798.1"/>
    <property type="molecule type" value="Genomic_DNA"/>
</dbReference>
<feature type="compositionally biased region" description="Low complexity" evidence="1">
    <location>
        <begin position="82"/>
        <end position="108"/>
    </location>
</feature>
<keyword evidence="2" id="KW-0472">Membrane</keyword>
<evidence type="ECO:0000256" key="1">
    <source>
        <dbReference type="SAM" id="MobiDB-lite"/>
    </source>
</evidence>